<protein>
    <submittedName>
        <fullName evidence="4">Indolepyruvate ferredoxin oxidoreductase family protein</fullName>
    </submittedName>
</protein>
<feature type="domain" description="DUF6537" evidence="3">
    <location>
        <begin position="937"/>
        <end position="1135"/>
    </location>
</feature>
<accession>A0ABY4ZW73</accession>
<feature type="domain" description="Pyruvate/ketoisovalerate oxidoreductase catalytic" evidence="2">
    <location>
        <begin position="728"/>
        <end position="913"/>
    </location>
</feature>
<evidence type="ECO:0000256" key="1">
    <source>
        <dbReference type="ARBA" id="ARBA00023002"/>
    </source>
</evidence>
<evidence type="ECO:0000313" key="4">
    <source>
        <dbReference type="EMBL" id="USQ96965.1"/>
    </source>
</evidence>
<sequence length="1147" mass="123328">MRHSEVTLDDKYVLEDGRAFITGVQALLRVLLDRKRLDRKAGLNTGGYLSGYRGSPLGGLDQQAARIKKLLTAHDVVFQEGLNEDLAATAVWGSQQANLFPGALYDGVFGMWYGKAPGVDRTGDVFKHANFAGTFPTGGVLAVAGDDHGCKSSTLPSQSEFAFQDFEMPVLSPADVQEVLDYGILGIALSRFSGLWTGMIALADTMDSGVTIDVSLDRHHAVIPDFAFPPGGLGIRLKDQPMEKERRMRLHKLPAALAFARANQIDRVVLGASHVRVGKARLGIVCQGQAYKDVLEAFTAMGMTLQEAADLGVSIYKVGMPWPLEPLGLRAFAAGLETLMVIEHKRGLIEPQARAALYDLPAQARPRIIGKVDERGAPLLSELGSLSVAEIALAIYDRLPDGPHMERARAYLNRVSAAGVAAVSLAADQARKPFFCSGCPHNTSTKLPEGSRALAGIGCHYMAGFNDPMTDLNTHMGGEGLTWVGAAPFTSEKHVFQNLGDGTYNHSGSLAIRGAVAAKANITYKLLYNDAVAMTGGQRAESGFTPAQITRQLAAEGVTKTVIVVDELERYQGVTDLAPGVEIFPRSDLMRVQEMLRDTSGVTVLLYDQTCATEKRRRRKRGSMPKATKRVFINPLVCEGCGDCSVKSNCVSVEPLATEFGRKRKINQSSCNQDYSCVEGFCPSFITLEGAENAQSKTLPAALTAESTPLPEFEPLHGVRKILFTGVGGTGVTTVASILAMAAHIDGRAGSVVDMTGLAQKGGSVFSHVKIGETEETIVGGRVPAASADVLIACDLLVAASPEGLSLYAKDRTRAFGNSDFAPTADFVTSRDVRFDSGAMARRVKGATNTFDACPAQHLAESQFGDAIYANMIMVGFAWQRGVIPVSSRALYRAIKLNGVDAEANLQAFELGRRVAHDPSSVEVKEDKTPTPEMMPLDDLIAHRTAELTAYQNAAYARRYADKVAKVRAAEEAVSGPDGALPLTRSAAVNLYKLMAYKDEYEVARLYTDGRFKAELAGTFKGGQAKVWLSPPLLAPKDKDGKPRKIAFGGWMLDVAFPLMAKMKGLRGGALDLFGHTEERKMERGLIASYEVALDRLTAGLSKESLPLAVRIAEIPQQIRGYGHVKDASVVTAKAAEAKLWEQLGGR</sequence>
<dbReference type="NCBIfam" id="NF009589">
    <property type="entry name" value="PRK13030.1"/>
    <property type="match status" value="1"/>
</dbReference>
<evidence type="ECO:0000259" key="2">
    <source>
        <dbReference type="Pfam" id="PF01558"/>
    </source>
</evidence>
<evidence type="ECO:0000313" key="5">
    <source>
        <dbReference type="Proteomes" id="UP001057520"/>
    </source>
</evidence>
<dbReference type="Gene3D" id="3.40.920.10">
    <property type="entry name" value="Pyruvate-ferredoxin oxidoreductase, PFOR, domain III"/>
    <property type="match status" value="1"/>
</dbReference>
<dbReference type="PANTHER" id="PTHR48084:SF3">
    <property type="entry name" value="SUBUNIT OF PYRUVATE:FLAVODOXIN OXIDOREDUCTASE"/>
    <property type="match status" value="1"/>
</dbReference>
<dbReference type="InterPro" id="IPR002880">
    <property type="entry name" value="Pyrv_Fd/Flavodoxin_OxRdtase_N"/>
</dbReference>
<dbReference type="Gene3D" id="3.40.50.970">
    <property type="match status" value="1"/>
</dbReference>
<dbReference type="Pfam" id="PF01558">
    <property type="entry name" value="POR"/>
    <property type="match status" value="1"/>
</dbReference>
<dbReference type="CDD" id="cd07034">
    <property type="entry name" value="TPP_PYR_PFOR_IOR-alpha_like"/>
    <property type="match status" value="1"/>
</dbReference>
<reference evidence="4 5" key="1">
    <citation type="submission" date="2022-04" db="EMBL/GenBank/DDBJ databases">
        <title>Genome sequence of soybean root-associated Caulobacter segnis RL271.</title>
        <authorList>
            <person name="Longley R."/>
            <person name="Bonito G."/>
            <person name="Trigodet F."/>
            <person name="Crosson S."/>
            <person name="Fiebig A."/>
        </authorList>
    </citation>
    <scope>NUCLEOTIDE SEQUENCE [LARGE SCALE GENOMIC DNA]</scope>
    <source>
        <strain evidence="4 5">RL271</strain>
    </source>
</reference>
<dbReference type="InterPro" id="IPR046667">
    <property type="entry name" value="DUF6537"/>
</dbReference>
<dbReference type="SUPFAM" id="SSF53323">
    <property type="entry name" value="Pyruvate-ferredoxin oxidoreductase, PFOR, domain III"/>
    <property type="match status" value="1"/>
</dbReference>
<dbReference type="InterPro" id="IPR019752">
    <property type="entry name" value="Pyrv/ketoisovalerate_OxRed_cat"/>
</dbReference>
<dbReference type="InterPro" id="IPR051457">
    <property type="entry name" value="2-oxoacid:Fd_oxidoreductase"/>
</dbReference>
<gene>
    <name evidence="4" type="ORF">MZV50_05215</name>
</gene>
<keyword evidence="5" id="KW-1185">Reference proteome</keyword>
<dbReference type="Pfam" id="PF20169">
    <property type="entry name" value="DUF6537"/>
    <property type="match status" value="1"/>
</dbReference>
<proteinExistence type="predicted"/>
<evidence type="ECO:0000259" key="3">
    <source>
        <dbReference type="Pfam" id="PF20169"/>
    </source>
</evidence>
<name>A0ABY4ZW73_9CAUL</name>
<dbReference type="EMBL" id="CP096040">
    <property type="protein sequence ID" value="USQ96965.1"/>
    <property type="molecule type" value="Genomic_DNA"/>
</dbReference>
<dbReference type="PANTHER" id="PTHR48084">
    <property type="entry name" value="2-OXOGLUTARATE OXIDOREDUCTASE SUBUNIT KORB-RELATED"/>
    <property type="match status" value="1"/>
</dbReference>
<dbReference type="InterPro" id="IPR002869">
    <property type="entry name" value="Pyrv_flavodox_OxRed_cen"/>
</dbReference>
<organism evidence="4 5">
    <name type="scientific">Caulobacter segnis</name>
    <dbReference type="NCBI Taxonomy" id="88688"/>
    <lineage>
        <taxon>Bacteria</taxon>
        <taxon>Pseudomonadati</taxon>
        <taxon>Pseudomonadota</taxon>
        <taxon>Alphaproteobacteria</taxon>
        <taxon>Caulobacterales</taxon>
        <taxon>Caulobacteraceae</taxon>
        <taxon>Caulobacter</taxon>
    </lineage>
</organism>
<dbReference type="SUPFAM" id="SSF52518">
    <property type="entry name" value="Thiamin diphosphate-binding fold (THDP-binding)"/>
    <property type="match status" value="2"/>
</dbReference>
<keyword evidence="1" id="KW-0560">Oxidoreductase</keyword>
<dbReference type="InterPro" id="IPR029061">
    <property type="entry name" value="THDP-binding"/>
</dbReference>
<dbReference type="Proteomes" id="UP001057520">
    <property type="component" value="Chromosome"/>
</dbReference>
<dbReference type="NCBIfam" id="NF009588">
    <property type="entry name" value="PRK13029.1"/>
    <property type="match status" value="1"/>
</dbReference>